<dbReference type="Pfam" id="PF02434">
    <property type="entry name" value="Fringe"/>
    <property type="match status" value="1"/>
</dbReference>
<dbReference type="InterPro" id="IPR000101">
    <property type="entry name" value="GGT_peptidase"/>
</dbReference>
<evidence type="ECO:0000256" key="16">
    <source>
        <dbReference type="ARBA" id="ARBA00023180"/>
    </source>
</evidence>
<dbReference type="InterPro" id="IPR003378">
    <property type="entry name" value="Fringe-like_glycosylTrfase"/>
</dbReference>
<dbReference type="GO" id="GO:0005886">
    <property type="term" value="C:plasma membrane"/>
    <property type="evidence" value="ECO:0007669"/>
    <property type="project" value="TreeGrafter"/>
</dbReference>
<dbReference type="PANTHER" id="PTHR11686">
    <property type="entry name" value="GAMMA GLUTAMYL TRANSPEPTIDASE"/>
    <property type="match status" value="1"/>
</dbReference>
<keyword evidence="14 27" id="KW-0472">Membrane</keyword>
<evidence type="ECO:0000256" key="25">
    <source>
        <dbReference type="PIRSR" id="PIRSR600101-2"/>
    </source>
</evidence>
<evidence type="ECO:0000256" key="15">
    <source>
        <dbReference type="ARBA" id="ARBA00023157"/>
    </source>
</evidence>
<evidence type="ECO:0000256" key="14">
    <source>
        <dbReference type="ARBA" id="ARBA00023136"/>
    </source>
</evidence>
<feature type="transmembrane region" description="Helical" evidence="27">
    <location>
        <begin position="12"/>
        <end position="36"/>
    </location>
</feature>
<feature type="transmembrane region" description="Helical" evidence="27">
    <location>
        <begin position="1184"/>
        <end position="1204"/>
    </location>
</feature>
<evidence type="ECO:0000256" key="19">
    <source>
        <dbReference type="ARBA" id="ARBA00041226"/>
    </source>
</evidence>
<keyword evidence="11" id="KW-0547">Nucleotide-binding</keyword>
<dbReference type="FunFam" id="3.90.550.50:FF:000017">
    <property type="entry name" value="Glycoprotein-N-acetylgalactosamine 3-beta-galactosyltransferase 1"/>
    <property type="match status" value="1"/>
</dbReference>
<dbReference type="GO" id="GO:0036374">
    <property type="term" value="F:glutathione hydrolase activity"/>
    <property type="evidence" value="ECO:0007669"/>
    <property type="project" value="InterPro"/>
</dbReference>
<evidence type="ECO:0000259" key="28">
    <source>
        <dbReference type="Pfam" id="PF02434"/>
    </source>
</evidence>
<dbReference type="InterPro" id="IPR043137">
    <property type="entry name" value="GGT_ssub_C"/>
</dbReference>
<sequence length="1561" mass="172157">MVRPAFFRTRKGKWICASVVALAILVVVIGLLVYFLNGVLFNVKENQIAKASVVTNGNHCAEIGTSIMAKGGNAVEAAIAASLCEGVASPESMGLGGGFLMTIYNKTTGEVFAINSREVAPAAASENMYAGNETLSQIGGLAVAVPGELVGYWTLYQRFGGNLPWRDLLQPTIDLCRNGVLLNTRAETVLRNNKQHILNDPVLSDTFINPSTNEPYVEGDYVQRPRLAKTLETIAEEGGYALHNGSLTEAFVQDIRDRGGIITADDLLNYKPEWLEPITTTFYRNDTLYTIPLPGSGVILTFMLNILDSFVDLNDFYSVTTHQRIVEAFKFGYGRRTELGDPNHVDVQALVANLTSKAYAEDIRSLIYDNQTFQDPLYYGADTATVEDHGTAHISVLAPNGDAVSITSTINFYFGAKFASNSTGIILNNQMDDFSSPNITNGYDVPPSPANFIRPGKRPLSSMSPSIVVDSNGNVILITGAAGGTKITTTVALLIIKHLWFGMDLKTAVDDKRLHHQLFPMSITYEGGYSAEAVDIVEALYDIGHNYTIQAASDGFAAATSISRHRIDSKVTGVSDRRRPGSVSTKKEGMDPCASVVVLAILLVVIGGCNGCTCEKAKAAVVTNGNHCADIGTSIMAKGGNAVEAAIAATFCEGVALPESTGLGGGFLMTMYNKTTRKAYAFNSREVAPAAATEDMFSGNETLSQIGGLSVAVPSELIGFWTLYNKFGGNVPWRDLVQPTIDLCRNGVLISKRIAKILMENKEYLLNDPVLRETFINPSTRQPYVEGDYVYRPRLAETLETIAREGGLALHQGSLTKAFVQDIKDHGGIITAEDLKNYKSEWLEPIKTTFSTKDTLYTMPLPGSGVILTFMLNILDNFIDTADPNSVTTHQRIVEAFKFGYGRRTELGDPKYVDVRELVANLTSKAYAENTRRFIFDNQTFQDPEYYGAKVTPVEDHGTANICVLAPNGDAVAITSTINYVFGAKFASKSTGIILNNEMDDFSSPNIISGYNVPPSPANYIRPGKRPMSSMSPSIVVDSNGDVIMVVGAAGGTRITTSVALLIIKHLWYGMGLKCAMNDRRLHHQLFPMSISYEEAYSTDVTILDFAPKKKAVHLIEGLYDIGHYYTVHTADGFAAATSISRDRVDDKVTGVFDSRRPATVMRKVVKDFKLPGRENRNGVQKQLYFSLVTGIAVGFTLAFILLAPNTLYRPSNTYSLLHQDAHGHDHGDHDVHDEEEMERFAGPEAPVGSHDDNDTFHKMTDTSLAEMLYKKVRVLCWVMTGPKNHQTKAKHVKATWGKRCNILVFMSSQYDQDLPAIPLPVGEGRNNLWGKTKEAFKYVYKKYYNQADWFMKADDDTYVILENLRYMLAFTSPETPIYYGCRFKPFIKQGYMSGGAGYVLSREALRRFVEVGLKDKKHCRQDNNGAEDVEMGKCLAAVEVVAGDSRDPEKRGRFFPFTPEHHLIPGHVDKKFWYWNYIYYNETPGLECCSDNAISFHYVKPDLMYTLEYLIYHLRPFGIAYSPKLPGYASETAPVLQEEAQREEISQTGGEDEIKTDGER</sequence>
<dbReference type="Gene3D" id="1.10.246.130">
    <property type="match status" value="2"/>
</dbReference>
<comment type="caution">
    <text evidence="29">The sequence shown here is derived from an EMBL/GenBank/DDBJ whole genome shotgun (WGS) entry which is preliminary data.</text>
</comment>
<keyword evidence="10" id="KW-0479">Metal-binding</keyword>
<keyword evidence="13 27" id="KW-1133">Transmembrane helix</keyword>
<keyword evidence="30" id="KW-1185">Reference proteome</keyword>
<evidence type="ECO:0000313" key="30">
    <source>
        <dbReference type="Proteomes" id="UP001159042"/>
    </source>
</evidence>
<evidence type="ECO:0000256" key="9">
    <source>
        <dbReference type="ARBA" id="ARBA00022692"/>
    </source>
</evidence>
<dbReference type="InterPro" id="IPR043138">
    <property type="entry name" value="GGT_lsub"/>
</dbReference>
<comment type="subunit">
    <text evidence="5">Homodimer; disulfide-linked.</text>
</comment>
<evidence type="ECO:0000256" key="22">
    <source>
        <dbReference type="ARBA" id="ARBA00059245"/>
    </source>
</evidence>
<proteinExistence type="inferred from homology"/>
<dbReference type="Pfam" id="PF01019">
    <property type="entry name" value="G_glu_transpept"/>
    <property type="match status" value="2"/>
</dbReference>
<comment type="similarity">
    <text evidence="4">Belongs to the glycosyltransferase 31 family. Beta3-Gal-T subfamily.</text>
</comment>
<reference evidence="29 30" key="1">
    <citation type="journal article" date="2023" name="Insect Mol. Biol.">
        <title>Genome sequencing provides insights into the evolution of gene families encoding plant cell wall-degrading enzymes in longhorned beetles.</title>
        <authorList>
            <person name="Shin N.R."/>
            <person name="Okamura Y."/>
            <person name="Kirsch R."/>
            <person name="Pauchet Y."/>
        </authorList>
    </citation>
    <scope>NUCLEOTIDE SEQUENCE [LARGE SCALE GENOMIC DNA]</scope>
    <source>
        <strain evidence="29">EAD_L_NR</strain>
    </source>
</reference>
<keyword evidence="12" id="KW-0735">Signal-anchor</keyword>
<name>A0AAV8W8Y8_9CUCU</name>
<feature type="region of interest" description="Disordered" evidence="26">
    <location>
        <begin position="1533"/>
        <end position="1561"/>
    </location>
</feature>
<accession>A0AAV8W8Y8</accession>
<feature type="binding site" evidence="25">
    <location>
        <begin position="409"/>
        <end position="411"/>
    </location>
    <ligand>
        <name>L-glutamate</name>
        <dbReference type="ChEBI" id="CHEBI:29985"/>
    </ligand>
</feature>
<comment type="subcellular location">
    <subcellularLocation>
        <location evidence="2">Membrane</location>
        <topology evidence="2">Single-pass type II membrane protein</topology>
    </subcellularLocation>
</comment>
<evidence type="ECO:0000256" key="12">
    <source>
        <dbReference type="ARBA" id="ARBA00022968"/>
    </source>
</evidence>
<evidence type="ECO:0000256" key="1">
    <source>
        <dbReference type="ARBA" id="ARBA00001936"/>
    </source>
</evidence>
<evidence type="ECO:0000256" key="3">
    <source>
        <dbReference type="ARBA" id="ARBA00004922"/>
    </source>
</evidence>
<dbReference type="Gene3D" id="3.60.20.40">
    <property type="match status" value="2"/>
</dbReference>
<feature type="domain" description="Fringe-like glycosyltransferase" evidence="28">
    <location>
        <begin position="1276"/>
        <end position="1438"/>
    </location>
</feature>
<dbReference type="Gene3D" id="3.90.550.50">
    <property type="match status" value="1"/>
</dbReference>
<evidence type="ECO:0000256" key="18">
    <source>
        <dbReference type="ARBA" id="ARBA00040898"/>
    </source>
</evidence>
<protein>
    <recommendedName>
        <fullName evidence="18">Glycoprotein-N-acetylgalactosamine 3-beta-galactosyltransferase 1</fullName>
        <ecNumber evidence="6">2.4.1.122</ecNumber>
    </recommendedName>
    <alternativeName>
        <fullName evidence="20">Core 1 O-glycan T-synthase</fullName>
    </alternativeName>
    <alternativeName>
        <fullName evidence="21">Core 1 UDP-galactose:N-acetylgalactosamine-alpha-R beta 1,3-galactosyltransferase 1</fullName>
    </alternativeName>
    <alternativeName>
        <fullName evidence="19">Core 1 beta1,3-galactosyltransferase 1</fullName>
    </alternativeName>
</protein>
<evidence type="ECO:0000256" key="21">
    <source>
        <dbReference type="ARBA" id="ARBA00043065"/>
    </source>
</evidence>
<keyword evidence="8" id="KW-0808">Transferase</keyword>
<evidence type="ECO:0000256" key="4">
    <source>
        <dbReference type="ARBA" id="ARBA00006462"/>
    </source>
</evidence>
<dbReference type="GO" id="GO:0000166">
    <property type="term" value="F:nucleotide binding"/>
    <property type="evidence" value="ECO:0007669"/>
    <property type="project" value="UniProtKB-KW"/>
</dbReference>
<evidence type="ECO:0000256" key="8">
    <source>
        <dbReference type="ARBA" id="ARBA00022679"/>
    </source>
</evidence>
<dbReference type="GO" id="GO:0016263">
    <property type="term" value="F:glycoprotein-N-acetylgalactosamine 3-beta-galactosyltransferase activity"/>
    <property type="evidence" value="ECO:0007669"/>
    <property type="project" value="UniProtKB-EC"/>
</dbReference>
<dbReference type="FunFam" id="1.10.246.130:FF:000001">
    <property type="entry name" value="Gamma-glutamyltransferase 5 isoform 1"/>
    <property type="match status" value="2"/>
</dbReference>
<dbReference type="NCBIfam" id="TIGR00066">
    <property type="entry name" value="g_glut_trans"/>
    <property type="match status" value="2"/>
</dbReference>
<comment type="cofactor">
    <cofactor evidence="1">
        <name>Mn(2+)</name>
        <dbReference type="ChEBI" id="CHEBI:29035"/>
    </cofactor>
</comment>
<evidence type="ECO:0000256" key="10">
    <source>
        <dbReference type="ARBA" id="ARBA00022723"/>
    </source>
</evidence>
<evidence type="ECO:0000256" key="6">
    <source>
        <dbReference type="ARBA" id="ARBA00012557"/>
    </source>
</evidence>
<dbReference type="GO" id="GO:0030145">
    <property type="term" value="F:manganese ion binding"/>
    <property type="evidence" value="ECO:0007669"/>
    <property type="project" value="UniProtKB-ARBA"/>
</dbReference>
<comment type="function">
    <text evidence="22">Glycosyltransferase that generates the core 1 O-glycan Gal-beta1-3GalNAc-alpha1-Ser/Thr (T antigen), which is a precursor for many extended O-glycans in glycoproteins.</text>
</comment>
<evidence type="ECO:0000256" key="7">
    <source>
        <dbReference type="ARBA" id="ARBA00022676"/>
    </source>
</evidence>
<dbReference type="PRINTS" id="PR01210">
    <property type="entry name" value="GGTRANSPTASE"/>
</dbReference>
<evidence type="ECO:0000256" key="17">
    <source>
        <dbReference type="ARBA" id="ARBA00023211"/>
    </source>
</evidence>
<evidence type="ECO:0000256" key="2">
    <source>
        <dbReference type="ARBA" id="ARBA00004606"/>
    </source>
</evidence>
<dbReference type="EMBL" id="JANEYG010000005">
    <property type="protein sequence ID" value="KAJ8923080.1"/>
    <property type="molecule type" value="Genomic_DNA"/>
</dbReference>
<comment type="pathway">
    <text evidence="3">Protein modification; protein glycosylation.</text>
</comment>
<keyword evidence="23" id="KW-1202">Platelet aggregation activating toxin</keyword>
<dbReference type="SUPFAM" id="SSF56235">
    <property type="entry name" value="N-terminal nucleophile aminohydrolases (Ntn hydrolases)"/>
    <property type="match status" value="2"/>
</dbReference>
<organism evidence="29 30">
    <name type="scientific">Exocentrus adspersus</name>
    <dbReference type="NCBI Taxonomy" id="1586481"/>
    <lineage>
        <taxon>Eukaryota</taxon>
        <taxon>Metazoa</taxon>
        <taxon>Ecdysozoa</taxon>
        <taxon>Arthropoda</taxon>
        <taxon>Hexapoda</taxon>
        <taxon>Insecta</taxon>
        <taxon>Pterygota</taxon>
        <taxon>Neoptera</taxon>
        <taxon>Endopterygota</taxon>
        <taxon>Coleoptera</taxon>
        <taxon>Polyphaga</taxon>
        <taxon>Cucujiformia</taxon>
        <taxon>Chrysomeloidea</taxon>
        <taxon>Cerambycidae</taxon>
        <taxon>Lamiinae</taxon>
        <taxon>Acanthocinini</taxon>
        <taxon>Exocentrus</taxon>
    </lineage>
</organism>
<evidence type="ECO:0000256" key="24">
    <source>
        <dbReference type="PIRSR" id="PIRSR600101-1"/>
    </source>
</evidence>
<keyword evidence="15" id="KW-1015">Disulfide bond</keyword>
<dbReference type="PANTHER" id="PTHR11686:SF72">
    <property type="entry name" value="GAMMA-GLUTAMYL TRANSPEPTIDASE, ISOFORM A"/>
    <property type="match status" value="1"/>
</dbReference>
<keyword evidence="23" id="KW-0800">Toxin</keyword>
<keyword evidence="7" id="KW-0328">Glycosyltransferase</keyword>
<evidence type="ECO:0000256" key="27">
    <source>
        <dbReference type="SAM" id="Phobius"/>
    </source>
</evidence>
<dbReference type="InterPro" id="IPR029055">
    <property type="entry name" value="Ntn_hydrolases_N"/>
</dbReference>
<keyword evidence="23" id="KW-1199">Hemostasis impairing toxin</keyword>
<evidence type="ECO:0000256" key="20">
    <source>
        <dbReference type="ARBA" id="ARBA00042009"/>
    </source>
</evidence>
<feature type="binding site" evidence="25">
    <location>
        <begin position="461"/>
        <end position="462"/>
    </location>
    <ligand>
        <name>L-glutamate</name>
        <dbReference type="ChEBI" id="CHEBI:29985"/>
    </ligand>
</feature>
<gene>
    <name evidence="29" type="ORF">NQ315_001632</name>
</gene>
<evidence type="ECO:0000256" key="13">
    <source>
        <dbReference type="ARBA" id="ARBA00022989"/>
    </source>
</evidence>
<evidence type="ECO:0000256" key="23">
    <source>
        <dbReference type="ARBA" id="ARBA00084097"/>
    </source>
</evidence>
<dbReference type="Proteomes" id="UP001159042">
    <property type="component" value="Unassembled WGS sequence"/>
</dbReference>
<feature type="active site" description="Nucleophile" evidence="24">
    <location>
        <position position="391"/>
    </location>
</feature>
<keyword evidence="16" id="KW-0325">Glycoprotein</keyword>
<evidence type="ECO:0000256" key="5">
    <source>
        <dbReference type="ARBA" id="ARBA00011748"/>
    </source>
</evidence>
<keyword evidence="17" id="KW-0464">Manganese</keyword>
<dbReference type="GO" id="GO:0006751">
    <property type="term" value="P:glutathione catabolic process"/>
    <property type="evidence" value="ECO:0007669"/>
    <property type="project" value="InterPro"/>
</dbReference>
<feature type="transmembrane region" description="Helical" evidence="27">
    <location>
        <begin position="1043"/>
        <end position="1064"/>
    </location>
</feature>
<evidence type="ECO:0000256" key="11">
    <source>
        <dbReference type="ARBA" id="ARBA00022741"/>
    </source>
</evidence>
<feature type="binding site" evidence="25">
    <location>
        <position position="484"/>
    </location>
    <ligand>
        <name>L-glutamate</name>
        <dbReference type="ChEBI" id="CHEBI:29985"/>
    </ligand>
</feature>
<keyword evidence="9 27" id="KW-0812">Transmembrane</keyword>
<dbReference type="FunFam" id="3.60.20.40:FF:000001">
    <property type="entry name" value="Gamma-glutamyltranspeptidase 1"/>
    <property type="match status" value="2"/>
</dbReference>
<dbReference type="EC" id="2.4.1.122" evidence="6"/>
<feature type="binding site" evidence="25">
    <location>
        <position position="433"/>
    </location>
    <ligand>
        <name>L-glutamate</name>
        <dbReference type="ChEBI" id="CHEBI:29985"/>
    </ligand>
</feature>
<evidence type="ECO:0000313" key="29">
    <source>
        <dbReference type="EMBL" id="KAJ8923080.1"/>
    </source>
</evidence>
<feature type="binding site" evidence="25">
    <location>
        <position position="117"/>
    </location>
    <ligand>
        <name>L-glutamate</name>
        <dbReference type="ChEBI" id="CHEBI:29985"/>
    </ligand>
</feature>
<evidence type="ECO:0000256" key="26">
    <source>
        <dbReference type="SAM" id="MobiDB-lite"/>
    </source>
</evidence>